<name>A0A8C4N6H6_EPTBU</name>
<proteinExistence type="inferred from homology"/>
<evidence type="ECO:0000256" key="3">
    <source>
        <dbReference type="SAM" id="Phobius"/>
    </source>
</evidence>
<keyword evidence="3" id="KW-1133">Transmembrane helix</keyword>
<dbReference type="InterPro" id="IPR050266">
    <property type="entry name" value="AB_hydrolase_sf"/>
</dbReference>
<dbReference type="GeneTree" id="ENSGT00530000063960"/>
<dbReference type="PANTHER" id="PTHR43798:SF14">
    <property type="entry name" value="SERINE HYDROLASE-LIKE PROTEIN DDB_G0286239"/>
    <property type="match status" value="1"/>
</dbReference>
<evidence type="ECO:0000256" key="1">
    <source>
        <dbReference type="ARBA" id="ARBA00008645"/>
    </source>
</evidence>
<comment type="similarity">
    <text evidence="1">Belongs to the AB hydrolase superfamily.</text>
</comment>
<dbReference type="AlphaFoldDB" id="A0A8C4N6H6"/>
<feature type="domain" description="AB hydrolase-1" evidence="4">
    <location>
        <begin position="37"/>
        <end position="150"/>
    </location>
</feature>
<dbReference type="OMA" id="SAQNMEK"/>
<dbReference type="Ensembl" id="ENSEBUT00000002480.1">
    <property type="protein sequence ID" value="ENSEBUP00000002133.1"/>
    <property type="gene ID" value="ENSEBUG00000001694.1"/>
</dbReference>
<dbReference type="GO" id="GO:0016787">
    <property type="term" value="F:hydrolase activity"/>
    <property type="evidence" value="ECO:0007669"/>
    <property type="project" value="UniProtKB-KW"/>
</dbReference>
<feature type="transmembrane region" description="Helical" evidence="3">
    <location>
        <begin position="282"/>
        <end position="303"/>
    </location>
</feature>
<accession>A0A8C4N6H6</accession>
<dbReference type="Proteomes" id="UP000694388">
    <property type="component" value="Unplaced"/>
</dbReference>
<evidence type="ECO:0000259" key="4">
    <source>
        <dbReference type="Pfam" id="PF00561"/>
    </source>
</evidence>
<dbReference type="Gene3D" id="3.40.50.1820">
    <property type="entry name" value="alpha/beta hydrolase"/>
    <property type="match status" value="1"/>
</dbReference>
<keyword evidence="2" id="KW-0378">Hydrolase</keyword>
<keyword evidence="3" id="KW-0812">Transmembrane</keyword>
<dbReference type="PANTHER" id="PTHR43798">
    <property type="entry name" value="MONOACYLGLYCEROL LIPASE"/>
    <property type="match status" value="1"/>
</dbReference>
<sequence>MASSSVGRTMMGLAREMRVTVPGGHLAGKMWGSQDGPPILCLHGWSDNSASFDTLIPHLPPEFHYVALDLPGHGHSSHRPPGVMIHFSDYLLDLQRLVSALKFEKFSILGHSMGGNIGGLFSSTFPEKVDKLVLLDTLGFLPSAEELLQNTLHSAVMDFFSYEQQIAKVPKVYSNDGILQRLLSANQQLTEESAKLLLKRGARKTPEGYVFNRDFRINLHLPERMGLTHCLKLQKKLCAQVLIVLASDGWLKDALESYRFIELMKAYKCMKNVRNINKSPSYIFLFNLCFFYLCLFPLQYFIIPQKTRFCFFFSDLS</sequence>
<organism evidence="5 6">
    <name type="scientific">Eptatretus burgeri</name>
    <name type="common">Inshore hagfish</name>
    <dbReference type="NCBI Taxonomy" id="7764"/>
    <lineage>
        <taxon>Eukaryota</taxon>
        <taxon>Metazoa</taxon>
        <taxon>Chordata</taxon>
        <taxon>Craniata</taxon>
        <taxon>Vertebrata</taxon>
        <taxon>Cyclostomata</taxon>
        <taxon>Myxini</taxon>
        <taxon>Myxiniformes</taxon>
        <taxon>Myxinidae</taxon>
        <taxon>Eptatretinae</taxon>
        <taxon>Eptatretus</taxon>
    </lineage>
</organism>
<evidence type="ECO:0000313" key="5">
    <source>
        <dbReference type="Ensembl" id="ENSEBUP00000002133.1"/>
    </source>
</evidence>
<dbReference type="InterPro" id="IPR000073">
    <property type="entry name" value="AB_hydrolase_1"/>
</dbReference>
<dbReference type="SUPFAM" id="SSF53474">
    <property type="entry name" value="alpha/beta-Hydrolases"/>
    <property type="match status" value="1"/>
</dbReference>
<dbReference type="GO" id="GO:0016020">
    <property type="term" value="C:membrane"/>
    <property type="evidence" value="ECO:0007669"/>
    <property type="project" value="TreeGrafter"/>
</dbReference>
<keyword evidence="6" id="KW-1185">Reference proteome</keyword>
<keyword evidence="3" id="KW-0472">Membrane</keyword>
<dbReference type="InterPro" id="IPR029058">
    <property type="entry name" value="AB_hydrolase_fold"/>
</dbReference>
<evidence type="ECO:0000313" key="6">
    <source>
        <dbReference type="Proteomes" id="UP000694388"/>
    </source>
</evidence>
<dbReference type="Pfam" id="PF00561">
    <property type="entry name" value="Abhydrolase_1"/>
    <property type="match status" value="1"/>
</dbReference>
<dbReference type="PRINTS" id="PR00111">
    <property type="entry name" value="ABHYDROLASE"/>
</dbReference>
<reference evidence="5" key="2">
    <citation type="submission" date="2025-09" db="UniProtKB">
        <authorList>
            <consortium name="Ensembl"/>
        </authorList>
    </citation>
    <scope>IDENTIFICATION</scope>
</reference>
<reference evidence="5" key="1">
    <citation type="submission" date="2025-08" db="UniProtKB">
        <authorList>
            <consortium name="Ensembl"/>
        </authorList>
    </citation>
    <scope>IDENTIFICATION</scope>
</reference>
<protein>
    <submittedName>
        <fullName evidence="5">Serine hydrolase like</fullName>
    </submittedName>
</protein>
<evidence type="ECO:0000256" key="2">
    <source>
        <dbReference type="ARBA" id="ARBA00022801"/>
    </source>
</evidence>